<feature type="non-terminal residue" evidence="1">
    <location>
        <position position="1"/>
    </location>
</feature>
<evidence type="ECO:0000313" key="1">
    <source>
        <dbReference type="EMBL" id="JAP89284.1"/>
    </source>
</evidence>
<feature type="non-terminal residue" evidence="1">
    <location>
        <position position="392"/>
    </location>
</feature>
<protein>
    <submittedName>
        <fullName evidence="1">Uncharacterized protein</fullName>
    </submittedName>
</protein>
<reference evidence="1" key="1">
    <citation type="submission" date="2015-07" db="EMBL/GenBank/DDBJ databases">
        <title>Adaptation to a free-living lifestyle via gene acquisitions in the diplomonad Trepomonas sp. PC1.</title>
        <authorList>
            <person name="Xu F."/>
            <person name="Jerlstrom-Hultqvist J."/>
            <person name="Kolisko M."/>
            <person name="Simpson A.G.B."/>
            <person name="Roger A.J."/>
            <person name="Svard S.G."/>
            <person name="Andersson J.O."/>
        </authorList>
    </citation>
    <scope>NUCLEOTIDE SEQUENCE</scope>
    <source>
        <strain evidence="1">PC1</strain>
    </source>
</reference>
<sequence>IQNSMRSGAFERFTDVQFPSQYSFTRWCVYADILPQNPDKWEDVIGQLDYKYEPCEESLNLQVVYGELRSRFNKQYSELMVQVIQTLQKQYNLVQSQQDCNLVSNVSIFVFKSYLDDIQQYQDEKQENKISFLVEPCDKLIYLLLALLLNKPKPTIDEMFQLGSQVDPLFTNQLINYQLENLVFQNNFFVDLIPNTLLKKLFQAALKEPTFQLLTLFYFNSLRFFFRSIVLKVNSKQAIRHICGSNCSAALKSMTKTEFDLILYQTCSQFNMEMVVVKEEHLQIQVSKITKQQLVSVEPKRELTAIKQMHIAISREIEKLIKQMQRGIISQISKNLPVNEEILTQICHEIKRMRDVLINILPVGNKEDHPQKVALLCEMFVKICEKQKVLDT</sequence>
<dbReference type="AlphaFoldDB" id="A0A146K0I1"/>
<organism evidence="1">
    <name type="scientific">Trepomonas sp. PC1</name>
    <dbReference type="NCBI Taxonomy" id="1076344"/>
    <lineage>
        <taxon>Eukaryota</taxon>
        <taxon>Metamonada</taxon>
        <taxon>Diplomonadida</taxon>
        <taxon>Hexamitidae</taxon>
        <taxon>Hexamitinae</taxon>
        <taxon>Trepomonas</taxon>
    </lineage>
</organism>
<gene>
    <name evidence="1" type="ORF">TPC1_31221</name>
</gene>
<dbReference type="EMBL" id="GDID01007322">
    <property type="protein sequence ID" value="JAP89284.1"/>
    <property type="molecule type" value="Transcribed_RNA"/>
</dbReference>
<name>A0A146K0I1_9EUKA</name>
<accession>A0A146K0I1</accession>
<proteinExistence type="predicted"/>